<dbReference type="SUPFAM" id="SSF46565">
    <property type="entry name" value="Chaperone J-domain"/>
    <property type="match status" value="1"/>
</dbReference>
<dbReference type="CDD" id="cd06257">
    <property type="entry name" value="DnaJ"/>
    <property type="match status" value="1"/>
</dbReference>
<evidence type="ECO:0000256" key="1">
    <source>
        <dbReference type="ARBA" id="ARBA00010476"/>
    </source>
</evidence>
<dbReference type="InterPro" id="IPR009073">
    <property type="entry name" value="HscB_oligo_C"/>
</dbReference>
<evidence type="ECO:0000313" key="5">
    <source>
        <dbReference type="Proteomes" id="UP000294933"/>
    </source>
</evidence>
<protein>
    <submittedName>
        <fullName evidence="4">Co-chaperone Hsc20</fullName>
    </submittedName>
</protein>
<dbReference type="PROSITE" id="PS50076">
    <property type="entry name" value="DNAJ_2"/>
    <property type="match status" value="1"/>
</dbReference>
<dbReference type="NCBIfam" id="TIGR00714">
    <property type="entry name" value="hscB"/>
    <property type="match status" value="1"/>
</dbReference>
<dbReference type="PANTHER" id="PTHR14021">
    <property type="entry name" value="IRON-SULFUR CLUSTER CO-CHAPERONE PROTEIN HSCB"/>
    <property type="match status" value="1"/>
</dbReference>
<dbReference type="EMBL" id="ML170157">
    <property type="protein sequence ID" value="TDL28438.1"/>
    <property type="molecule type" value="Genomic_DNA"/>
</dbReference>
<dbReference type="Pfam" id="PF07743">
    <property type="entry name" value="HSCB_C"/>
    <property type="match status" value="1"/>
</dbReference>
<dbReference type="VEuPathDB" id="FungiDB:BD410DRAFT_711458"/>
<dbReference type="InterPro" id="IPR036869">
    <property type="entry name" value="J_dom_sf"/>
</dbReference>
<evidence type="ECO:0000259" key="3">
    <source>
        <dbReference type="PROSITE" id="PS50076"/>
    </source>
</evidence>
<dbReference type="OrthoDB" id="448954at2759"/>
<sequence length="216" mass="24283">MFLRLSPRHGSRLLTRIYSAVAARRCPSCSAPLPTALPTCPSCSHIEPLPSTLSYHDIFGLPSVPNPFCVNTQTLKARFLQAQKICHPDAWSGKGKKEHDIAAAQSALLNKAYQTLLSPLQRANYILAQQGLSESETDRLGDTELIMEVMEAREELEEATSGEAVELARQRNRDRINRTQKILEKLIGERRWDDAKKAAVELKYWETIENAVKDLE</sequence>
<dbReference type="Gene3D" id="1.20.1280.20">
    <property type="entry name" value="HscB, C-terminal domain"/>
    <property type="match status" value="1"/>
</dbReference>
<dbReference type="GO" id="GO:0051259">
    <property type="term" value="P:protein complex oligomerization"/>
    <property type="evidence" value="ECO:0007669"/>
    <property type="project" value="InterPro"/>
</dbReference>
<proteinExistence type="inferred from homology"/>
<dbReference type="STRING" id="50990.A0A4Y7QMG8"/>
<feature type="domain" description="J" evidence="3">
    <location>
        <begin position="54"/>
        <end position="141"/>
    </location>
</feature>
<dbReference type="GO" id="GO:0001671">
    <property type="term" value="F:ATPase activator activity"/>
    <property type="evidence" value="ECO:0007669"/>
    <property type="project" value="InterPro"/>
</dbReference>
<dbReference type="SUPFAM" id="SSF47144">
    <property type="entry name" value="HSC20 (HSCB), C-terminal oligomerisation domain"/>
    <property type="match status" value="1"/>
</dbReference>
<keyword evidence="5" id="KW-1185">Reference proteome</keyword>
<dbReference type="InterPro" id="IPR001623">
    <property type="entry name" value="DnaJ_domain"/>
</dbReference>
<name>A0A4Y7QMG8_9AGAM</name>
<evidence type="ECO:0000313" key="4">
    <source>
        <dbReference type="EMBL" id="TDL28438.1"/>
    </source>
</evidence>
<dbReference type="GO" id="GO:0005739">
    <property type="term" value="C:mitochondrion"/>
    <property type="evidence" value="ECO:0007669"/>
    <property type="project" value="TreeGrafter"/>
</dbReference>
<dbReference type="SMART" id="SM00271">
    <property type="entry name" value="DnaJ"/>
    <property type="match status" value="1"/>
</dbReference>
<dbReference type="InterPro" id="IPR036386">
    <property type="entry name" value="HscB_C_sf"/>
</dbReference>
<gene>
    <name evidence="4" type="ORF">BD410DRAFT_711458</name>
</gene>
<dbReference type="InterPro" id="IPR004640">
    <property type="entry name" value="HscB"/>
</dbReference>
<keyword evidence="2" id="KW-0143">Chaperone</keyword>
<dbReference type="Proteomes" id="UP000294933">
    <property type="component" value="Unassembled WGS sequence"/>
</dbReference>
<dbReference type="GO" id="GO:0044571">
    <property type="term" value="P:[2Fe-2S] cluster assembly"/>
    <property type="evidence" value="ECO:0007669"/>
    <property type="project" value="InterPro"/>
</dbReference>
<organism evidence="4 5">
    <name type="scientific">Rickenella mellea</name>
    <dbReference type="NCBI Taxonomy" id="50990"/>
    <lineage>
        <taxon>Eukaryota</taxon>
        <taxon>Fungi</taxon>
        <taxon>Dikarya</taxon>
        <taxon>Basidiomycota</taxon>
        <taxon>Agaricomycotina</taxon>
        <taxon>Agaricomycetes</taxon>
        <taxon>Hymenochaetales</taxon>
        <taxon>Rickenellaceae</taxon>
        <taxon>Rickenella</taxon>
    </lineage>
</organism>
<dbReference type="Gene3D" id="1.10.287.110">
    <property type="entry name" value="DnaJ domain"/>
    <property type="match status" value="1"/>
</dbReference>
<dbReference type="PANTHER" id="PTHR14021:SF15">
    <property type="entry name" value="IRON-SULFUR CLUSTER CO-CHAPERONE PROTEIN HSCB"/>
    <property type="match status" value="1"/>
</dbReference>
<accession>A0A4Y7QMG8</accession>
<comment type="similarity">
    <text evidence="1">Belongs to the HscB family.</text>
</comment>
<evidence type="ECO:0000256" key="2">
    <source>
        <dbReference type="ARBA" id="ARBA00023186"/>
    </source>
</evidence>
<dbReference type="GO" id="GO:0051087">
    <property type="term" value="F:protein-folding chaperone binding"/>
    <property type="evidence" value="ECO:0007669"/>
    <property type="project" value="InterPro"/>
</dbReference>
<dbReference type="AlphaFoldDB" id="A0A4Y7QMG8"/>
<reference evidence="4 5" key="1">
    <citation type="submission" date="2018-06" db="EMBL/GenBank/DDBJ databases">
        <title>A transcriptomic atlas of mushroom development highlights an independent origin of complex multicellularity.</title>
        <authorList>
            <consortium name="DOE Joint Genome Institute"/>
            <person name="Krizsan K."/>
            <person name="Almasi E."/>
            <person name="Merenyi Z."/>
            <person name="Sahu N."/>
            <person name="Viragh M."/>
            <person name="Koszo T."/>
            <person name="Mondo S."/>
            <person name="Kiss B."/>
            <person name="Balint B."/>
            <person name="Kues U."/>
            <person name="Barry K."/>
            <person name="Hegedus J.C."/>
            <person name="Henrissat B."/>
            <person name="Johnson J."/>
            <person name="Lipzen A."/>
            <person name="Ohm R."/>
            <person name="Nagy I."/>
            <person name="Pangilinan J."/>
            <person name="Yan J."/>
            <person name="Xiong Y."/>
            <person name="Grigoriev I.V."/>
            <person name="Hibbett D.S."/>
            <person name="Nagy L.G."/>
        </authorList>
    </citation>
    <scope>NUCLEOTIDE SEQUENCE [LARGE SCALE GENOMIC DNA]</scope>
    <source>
        <strain evidence="4 5">SZMC22713</strain>
    </source>
</reference>